<dbReference type="RefSeq" id="WP_097372500.1">
    <property type="nucleotide sequence ID" value="NZ_CP021404.1"/>
</dbReference>
<dbReference type="AlphaFoldDB" id="A0A291LW00"/>
<dbReference type="EMBL" id="CP021404">
    <property type="protein sequence ID" value="ATI40880.1"/>
    <property type="molecule type" value="Genomic_DNA"/>
</dbReference>
<feature type="binding site" evidence="9 12">
    <location>
        <position position="128"/>
    </location>
    <ligand>
        <name>substrate</name>
    </ligand>
</feature>
<dbReference type="KEGG" id="cmag:CBW24_01910"/>
<dbReference type="GO" id="GO:0006096">
    <property type="term" value="P:glycolytic process"/>
    <property type="evidence" value="ECO:0007669"/>
    <property type="project" value="UniProtKB-UniRule"/>
</dbReference>
<dbReference type="FunFam" id="3.40.1450.10:FF:000002">
    <property type="entry name" value="2,3-bisphosphoglycerate-independent phosphoglycerate mutase"/>
    <property type="match status" value="1"/>
</dbReference>
<evidence type="ECO:0000256" key="10">
    <source>
        <dbReference type="NCBIfam" id="TIGR01307"/>
    </source>
</evidence>
<sequence length="510" mass="53767">MPADRPAPKPVVLCILDGWGIGPVKEGNAPLLADTPNFDRLMAECPNATLTTFGPDVGLPRGQMGNSEVGHTNIGAGRVVAMDLGQIDLAIEDGSFFENAAIHSFISTLKQTGGTAHLMGVISDGGVHGHITHVLAAARMIAKGGVPVVIHAITDGRDVAPKSADRFIPDLLAHLPQGARVGTVIGRYFAMDRDNRWDRVAQAYAAIVRAEGATAPDATAAVRAAYEAGQSDEFIPATVIAGYAGIKEGDGFFCLNFRADRAREILMALGAPDFDGFDRGARPSLSARLGMVDYSTAHDGFMTTAYPKQEIRNTLGEWVAKKGLRQFRLAETEKYPHVTFFLNGGVETPETGEDRYMPKSPAVATYDLQPEMSCAEVTERFVDAITAGYDLIVVNYANPDMVGHTGDLEAAKAACAAVDAGLGRVLSALETAGGAMILTADHGNCETMIDPETGGPHTAHTLNPVPVILIGGPAGARLRDGKLGDLAPSLLQLMGLDTPPEMTGESLISE</sequence>
<dbReference type="GO" id="GO:0006007">
    <property type="term" value="P:glucose catabolic process"/>
    <property type="evidence" value="ECO:0007669"/>
    <property type="project" value="InterPro"/>
</dbReference>
<name>A0A291LW00_9RHOB</name>
<evidence type="ECO:0000256" key="1">
    <source>
        <dbReference type="ARBA" id="ARBA00000370"/>
    </source>
</evidence>
<proteinExistence type="inferred from homology"/>
<evidence type="ECO:0000259" key="14">
    <source>
        <dbReference type="Pfam" id="PF01676"/>
    </source>
</evidence>
<feature type="binding site" evidence="9 12">
    <location>
        <position position="187"/>
    </location>
    <ligand>
        <name>substrate</name>
    </ligand>
</feature>
<comment type="similarity">
    <text evidence="4 9">Belongs to the BPG-independent phosphoglycerate mutase family.</text>
</comment>
<dbReference type="InterPro" id="IPR011258">
    <property type="entry name" value="BPG-indep_PGM_N"/>
</dbReference>
<comment type="pathway">
    <text evidence="3 9">Carbohydrate degradation; glycolysis; pyruvate from D-glyceraldehyde 3-phosphate: step 3/5.</text>
</comment>
<comment type="cofactor">
    <cofactor evidence="9">
        <name>Mn(2+)</name>
        <dbReference type="ChEBI" id="CHEBI:29035"/>
    </cofactor>
    <text evidence="9">Binds 2 manganese ions per subunit.</text>
</comment>
<evidence type="ECO:0000256" key="13">
    <source>
        <dbReference type="PIRSR" id="PIRSR001492-3"/>
    </source>
</evidence>
<feature type="binding site" evidence="9 13">
    <location>
        <position position="441"/>
    </location>
    <ligand>
        <name>Mn(2+)</name>
        <dbReference type="ChEBI" id="CHEBI:29035"/>
        <label>2</label>
    </ligand>
</feature>
<dbReference type="GO" id="GO:0004619">
    <property type="term" value="F:phosphoglycerate mutase activity"/>
    <property type="evidence" value="ECO:0007669"/>
    <property type="project" value="UniProtKB-UniRule"/>
</dbReference>
<dbReference type="PANTHER" id="PTHR31637">
    <property type="entry name" value="2,3-BISPHOSPHOGLYCERATE-INDEPENDENT PHOSPHOGLYCERATE MUTASE"/>
    <property type="match status" value="1"/>
</dbReference>
<dbReference type="Proteomes" id="UP000219050">
    <property type="component" value="Chromosome"/>
</dbReference>
<dbReference type="Pfam" id="PF01676">
    <property type="entry name" value="Metalloenzyme"/>
    <property type="match status" value="1"/>
</dbReference>
<feature type="active site" description="Phosphoserine intermediate" evidence="9 11">
    <location>
        <position position="67"/>
    </location>
</feature>
<comment type="function">
    <text evidence="2 9">Catalyzes the interconversion of 2-phosphoglycerate and 3-phosphoglycerate.</text>
</comment>
<keyword evidence="8 9" id="KW-0413">Isomerase</keyword>
<feature type="binding site" evidence="9 13">
    <location>
        <position position="404"/>
    </location>
    <ligand>
        <name>Mn(2+)</name>
        <dbReference type="ChEBI" id="CHEBI:29035"/>
        <label>1</label>
    </ligand>
</feature>
<dbReference type="NCBIfam" id="TIGR01307">
    <property type="entry name" value="pgm_bpd_ind"/>
    <property type="match status" value="1"/>
</dbReference>
<evidence type="ECO:0000313" key="16">
    <source>
        <dbReference type="EMBL" id="ATI40880.1"/>
    </source>
</evidence>
<dbReference type="Pfam" id="PF06415">
    <property type="entry name" value="iPGM_N"/>
    <property type="match status" value="1"/>
</dbReference>
<feature type="binding site" evidence="9 13">
    <location>
        <position position="17"/>
    </location>
    <ligand>
        <name>Mn(2+)</name>
        <dbReference type="ChEBI" id="CHEBI:29035"/>
        <label>2</label>
    </ligand>
</feature>
<keyword evidence="6 9" id="KW-0324">Glycolysis</keyword>
<evidence type="ECO:0000256" key="4">
    <source>
        <dbReference type="ARBA" id="ARBA00008819"/>
    </source>
</evidence>
<evidence type="ECO:0000256" key="8">
    <source>
        <dbReference type="ARBA" id="ARBA00023235"/>
    </source>
</evidence>
<comment type="catalytic activity">
    <reaction evidence="1 9">
        <text>(2R)-2-phosphoglycerate = (2R)-3-phosphoglycerate</text>
        <dbReference type="Rhea" id="RHEA:15901"/>
        <dbReference type="ChEBI" id="CHEBI:58272"/>
        <dbReference type="ChEBI" id="CHEBI:58289"/>
        <dbReference type="EC" id="5.4.2.12"/>
    </reaction>
</comment>
<keyword evidence="7 9" id="KW-0464">Manganese</keyword>
<evidence type="ECO:0000256" key="2">
    <source>
        <dbReference type="ARBA" id="ARBA00002315"/>
    </source>
</evidence>
<dbReference type="Gene3D" id="3.40.720.10">
    <property type="entry name" value="Alkaline Phosphatase, subunit A"/>
    <property type="match status" value="1"/>
</dbReference>
<evidence type="ECO:0000256" key="3">
    <source>
        <dbReference type="ARBA" id="ARBA00004798"/>
    </source>
</evidence>
<evidence type="ECO:0000256" key="7">
    <source>
        <dbReference type="ARBA" id="ARBA00023211"/>
    </source>
</evidence>
<feature type="domain" description="Metalloenzyme" evidence="14">
    <location>
        <begin position="9"/>
        <end position="497"/>
    </location>
</feature>
<dbReference type="OrthoDB" id="9800863at2"/>
<evidence type="ECO:0000256" key="9">
    <source>
        <dbReference type="HAMAP-Rule" id="MF_01038"/>
    </source>
</evidence>
<feature type="binding site" evidence="9 12">
    <location>
        <begin position="157"/>
        <end position="158"/>
    </location>
    <ligand>
        <name>substrate</name>
    </ligand>
</feature>
<evidence type="ECO:0000256" key="5">
    <source>
        <dbReference type="ARBA" id="ARBA00022723"/>
    </source>
</evidence>
<comment type="subunit">
    <text evidence="9">Monomer.</text>
</comment>
<dbReference type="GO" id="GO:0030145">
    <property type="term" value="F:manganese ion binding"/>
    <property type="evidence" value="ECO:0007669"/>
    <property type="project" value="UniProtKB-UniRule"/>
</dbReference>
<dbReference type="Gene3D" id="3.40.1450.10">
    <property type="entry name" value="BPG-independent phosphoglycerate mutase, domain B"/>
    <property type="match status" value="1"/>
</dbReference>
<feature type="binding site" evidence="9 13">
    <location>
        <position position="442"/>
    </location>
    <ligand>
        <name>Mn(2+)</name>
        <dbReference type="ChEBI" id="CHEBI:29035"/>
        <label>2</label>
    </ligand>
</feature>
<dbReference type="InterPro" id="IPR036646">
    <property type="entry name" value="PGAM_B_sf"/>
</dbReference>
<evidence type="ECO:0000256" key="11">
    <source>
        <dbReference type="PIRSR" id="PIRSR001492-1"/>
    </source>
</evidence>
<dbReference type="InterPro" id="IPR017850">
    <property type="entry name" value="Alkaline_phosphatase_core_sf"/>
</dbReference>
<dbReference type="CDD" id="cd16010">
    <property type="entry name" value="iPGM"/>
    <property type="match status" value="1"/>
</dbReference>
<evidence type="ECO:0000313" key="17">
    <source>
        <dbReference type="Proteomes" id="UP000219050"/>
    </source>
</evidence>
<keyword evidence="5 9" id="KW-0479">Metal-binding</keyword>
<feature type="binding site" evidence="9 13">
    <location>
        <position position="400"/>
    </location>
    <ligand>
        <name>Mn(2+)</name>
        <dbReference type="ChEBI" id="CHEBI:29035"/>
        <label>1</label>
    </ligand>
</feature>
<dbReference type="HAMAP" id="MF_01038">
    <property type="entry name" value="GpmI"/>
    <property type="match status" value="1"/>
</dbReference>
<feature type="binding site" evidence="9 12">
    <location>
        <position position="334"/>
    </location>
    <ligand>
        <name>substrate</name>
    </ligand>
</feature>
<keyword evidence="17" id="KW-1185">Reference proteome</keyword>
<feature type="binding site" evidence="9 12">
    <location>
        <begin position="258"/>
        <end position="261"/>
    </location>
    <ligand>
        <name>substrate</name>
    </ligand>
</feature>
<evidence type="ECO:0000256" key="6">
    <source>
        <dbReference type="ARBA" id="ARBA00023152"/>
    </source>
</evidence>
<gene>
    <name evidence="9" type="primary">gpmI</name>
    <name evidence="16" type="ORF">CBW24_01910</name>
</gene>
<accession>A0A291LW00</accession>
<dbReference type="EC" id="5.4.2.12" evidence="9 10"/>
<dbReference type="SUPFAM" id="SSF64158">
    <property type="entry name" value="2,3-Bisphosphoglycerate-independent phosphoglycerate mutase, substrate-binding domain"/>
    <property type="match status" value="1"/>
</dbReference>
<feature type="binding site" evidence="9 12">
    <location>
        <position position="193"/>
    </location>
    <ligand>
        <name>substrate</name>
    </ligand>
</feature>
<dbReference type="SUPFAM" id="SSF53649">
    <property type="entry name" value="Alkaline phosphatase-like"/>
    <property type="match status" value="1"/>
</dbReference>
<reference evidence="16 17" key="1">
    <citation type="submission" date="2017-05" db="EMBL/GenBank/DDBJ databases">
        <title>Comparative genomic and metabolic analysis of manganese-oxidizing mechanisms in Celeribater manganoxidans DY25T: its adaption to the environment of polymetallic nodule.</title>
        <authorList>
            <person name="Wang X."/>
        </authorList>
    </citation>
    <scope>NUCLEOTIDE SEQUENCE [LARGE SCALE GENOMIC DNA]</scope>
    <source>
        <strain evidence="16 17">DY25</strain>
    </source>
</reference>
<dbReference type="InterPro" id="IPR006124">
    <property type="entry name" value="Metalloenzyme"/>
</dbReference>
<dbReference type="UniPathway" id="UPA00109">
    <property type="reaction ID" value="UER00186"/>
</dbReference>
<feature type="domain" description="BPG-independent PGAM N-terminal" evidence="15">
    <location>
        <begin position="87"/>
        <end position="295"/>
    </location>
</feature>
<organism evidence="16 17">
    <name type="scientific">Pacificitalea manganoxidans</name>
    <dbReference type="NCBI Taxonomy" id="1411902"/>
    <lineage>
        <taxon>Bacteria</taxon>
        <taxon>Pseudomonadati</taxon>
        <taxon>Pseudomonadota</taxon>
        <taxon>Alphaproteobacteria</taxon>
        <taxon>Rhodobacterales</taxon>
        <taxon>Paracoccaceae</taxon>
        <taxon>Pacificitalea</taxon>
    </lineage>
</organism>
<evidence type="ECO:0000259" key="15">
    <source>
        <dbReference type="Pfam" id="PF06415"/>
    </source>
</evidence>
<dbReference type="InterPro" id="IPR005995">
    <property type="entry name" value="Pgm_bpd_ind"/>
</dbReference>
<protein>
    <recommendedName>
        <fullName evidence="9 10">2,3-bisphosphoglycerate-independent phosphoglycerate mutase</fullName>
        <shortName evidence="9">BPG-independent PGAM</shortName>
        <shortName evidence="9">Phosphoglyceromutase</shortName>
        <shortName evidence="9">iPGM</shortName>
        <ecNumber evidence="9 10">5.4.2.12</ecNumber>
    </recommendedName>
</protein>
<dbReference type="GO" id="GO:0005829">
    <property type="term" value="C:cytosol"/>
    <property type="evidence" value="ECO:0007669"/>
    <property type="project" value="TreeGrafter"/>
</dbReference>
<evidence type="ECO:0000256" key="12">
    <source>
        <dbReference type="PIRSR" id="PIRSR001492-2"/>
    </source>
</evidence>
<feature type="binding site" evidence="9 13">
    <location>
        <position position="67"/>
    </location>
    <ligand>
        <name>Mn(2+)</name>
        <dbReference type="ChEBI" id="CHEBI:29035"/>
        <label>2</label>
    </ligand>
</feature>
<dbReference type="PANTHER" id="PTHR31637:SF0">
    <property type="entry name" value="2,3-BISPHOSPHOGLYCERATE-INDEPENDENT PHOSPHOGLYCERATE MUTASE"/>
    <property type="match status" value="1"/>
</dbReference>
<dbReference type="PIRSF" id="PIRSF001492">
    <property type="entry name" value="IPGAM"/>
    <property type="match status" value="1"/>
</dbReference>
<feature type="binding site" evidence="9 13">
    <location>
        <position position="460"/>
    </location>
    <ligand>
        <name>Mn(2+)</name>
        <dbReference type="ChEBI" id="CHEBI:29035"/>
        <label>1</label>
    </ligand>
</feature>